<sequence length="1438" mass="173169">MQFYQKLNNIPYFIKNKLNYELDNNNYFLILKKYSNCSKSLELKNVKIIVEKNSNKKNDVYHIIKNNNLENDYEQIKYNNLPVSKEKSKIELILNTIKSNKLDNVVNEILSIINENPKNRDIYINKNLMLSFYNILIKKKYYLNNLKNGIYDNCSINIFDYIHYNVNLNLRNYNLKNIYEVLNNLSKYIHKNKSNDVSNELVKNIFYFSFFSNFNKFYPKKNYNKLNNKTNINKKNLDNEIIEKKDINKEYNLYKCNLHKLKNYDQSNLENQNNIKGKDCLIKENISTDEASFMKEVNKNALSNNEIKKLSNKNYKYKDFDEETFAYLNSFIIFLSNHPSFINEKILYNISLLGSKIIEFNINFRLSLSYLSASLSIFDKQKTNKRNLFIYKKTNYDILYNILKECNKIFNKKSNELKNSYDQSKKENSEYDDSNKENLNVSKKQFKKCNTENHINIWNYSHIINVIKIIKIQNFLSRNYEDGEKCLEQFFNQLISYISIYQNDSIIISQNELNNFFSIYVNMSILLSELRNYKNIFLNITNFLNNSYNCIYVQYYNLHINMMINLLKGLYYQLLICSSLNSYKIYFKQIEKKILYEKKKNLEILNIKQKQIINLIILIQSVSNCILHPYREKNDLKLGKLITVVHYLHKTNKIFISFNINDIFRISILNYLIKSENMTYDKKYYENLSNHHILLLLNIYLYYKGLNMPFLNNCFNYLNTNDSNLFKNETEIIMFINFLIKFNEIKKSLKTKCQESIYNKNNVFNKKNNSNDITAVPNNEKNNIIEHTFLSTKHNVKDNKNISFNNIDISIKNAIDKIMNILFHLNKSKFSEFSLIQHNSFLCKKNSDINFEKFLLRNNNNKSSIINNPNFLTQYSLNTFFRVYENIYSFYENNNYIKERLLIFLNELIKCKRNYLHEENFFYILSAFLKTKNFNHDIFCSYYEFMKEKLQNIDMKYLFYIMKRIIEESSSLITNNENKINNNYSCNSNYLIFTNIINLSTKIILNDKNFMNNFTFIKEILHIYFQNYKKCCLFYKKFNYFILLYFNNFIKCDDLDENHLVIIINNIASFYYTIIKYSDQTKKISLNFTGPKNNKKLIYENINLEKMDCQKKNKEKKENINCSKYRKNNNLLLHINNNFENKCKNINEKNIEKIELFKNDFYNYDKENYNEQCLKNELIKQLNIFLYTLYNNKLKNKINNEVKLTNMNIIDIFVSLKNSKLREVNTMYILCKKYIMNIFAENNVKIEYQIKFFNSIIFLDYLKEADLLFRYLILKNKEKWKHIFYIHFLKLPANVFYIPNISTYILNFFSFLEYLDKESKKKIKKKIKFLIQMILKIFPNYNMNNLDKRNIFLLFVLLTFPDSPLNISSLSLECLKLFYINFIKNDLLSETNIVHSSSTHQNISEFITSFIRKNTEEYDIFNEKYVLSFNVDIVLNKK</sequence>
<accession>A0A1J1H5C1</accession>
<feature type="transmembrane region" description="Helical" evidence="1">
    <location>
        <begin position="1296"/>
        <end position="1315"/>
    </location>
</feature>
<proteinExistence type="predicted"/>
<dbReference type="OrthoDB" id="392791at2759"/>
<dbReference type="EMBL" id="LN835299">
    <property type="protein sequence ID" value="CRG98793.1"/>
    <property type="molecule type" value="Genomic_DNA"/>
</dbReference>
<evidence type="ECO:0000256" key="1">
    <source>
        <dbReference type="SAM" id="Phobius"/>
    </source>
</evidence>
<evidence type="ECO:0000313" key="3">
    <source>
        <dbReference type="Proteomes" id="UP000220158"/>
    </source>
</evidence>
<dbReference type="KEGG" id="prel:PRELSG_0414300"/>
<keyword evidence="1" id="KW-0812">Transmembrane</keyword>
<dbReference type="RefSeq" id="XP_028531802.1">
    <property type="nucleotide sequence ID" value="XM_028680290.1"/>
</dbReference>
<gene>
    <name evidence="2" type="ORF">PRELSG_0414300</name>
</gene>
<keyword evidence="1" id="KW-0472">Membrane</keyword>
<dbReference type="VEuPathDB" id="PlasmoDB:PRELSG_0414300"/>
<dbReference type="GeneID" id="39734893"/>
<protein>
    <submittedName>
        <fullName evidence="2">Uncharacterized protein</fullName>
    </submittedName>
</protein>
<evidence type="ECO:0000313" key="2">
    <source>
        <dbReference type="EMBL" id="CRG98793.1"/>
    </source>
</evidence>
<keyword evidence="1" id="KW-1133">Transmembrane helix</keyword>
<name>A0A1J1H5C1_PLARL</name>
<dbReference type="OMA" id="HILYAHF"/>
<organism evidence="2 3">
    <name type="scientific">Plasmodium relictum</name>
    <dbReference type="NCBI Taxonomy" id="85471"/>
    <lineage>
        <taxon>Eukaryota</taxon>
        <taxon>Sar</taxon>
        <taxon>Alveolata</taxon>
        <taxon>Apicomplexa</taxon>
        <taxon>Aconoidasida</taxon>
        <taxon>Haemosporida</taxon>
        <taxon>Plasmodiidae</taxon>
        <taxon>Plasmodium</taxon>
        <taxon>Plasmodium (Haemamoeba)</taxon>
    </lineage>
</organism>
<reference evidence="2 3" key="1">
    <citation type="submission" date="2015-04" db="EMBL/GenBank/DDBJ databases">
        <authorList>
            <consortium name="Pathogen Informatics"/>
        </authorList>
    </citation>
    <scope>NUCLEOTIDE SEQUENCE [LARGE SCALE GENOMIC DNA]</scope>
    <source>
        <strain evidence="2 3">SGS1</strain>
    </source>
</reference>
<dbReference type="Proteomes" id="UP000220158">
    <property type="component" value="Chromosome 4"/>
</dbReference>
<keyword evidence="3" id="KW-1185">Reference proteome</keyword>